<name>A0A9D4H8K7_DREPO</name>
<keyword evidence="2" id="KW-1185">Reference proteome</keyword>
<comment type="caution">
    <text evidence="1">The sequence shown here is derived from an EMBL/GenBank/DDBJ whole genome shotgun (WGS) entry which is preliminary data.</text>
</comment>
<evidence type="ECO:0000313" key="1">
    <source>
        <dbReference type="EMBL" id="KAH3831616.1"/>
    </source>
</evidence>
<proteinExistence type="predicted"/>
<reference evidence="1" key="1">
    <citation type="journal article" date="2019" name="bioRxiv">
        <title>The Genome of the Zebra Mussel, Dreissena polymorpha: A Resource for Invasive Species Research.</title>
        <authorList>
            <person name="McCartney M.A."/>
            <person name="Auch B."/>
            <person name="Kono T."/>
            <person name="Mallez S."/>
            <person name="Zhang Y."/>
            <person name="Obille A."/>
            <person name="Becker A."/>
            <person name="Abrahante J.E."/>
            <person name="Garbe J."/>
            <person name="Badalamenti J.P."/>
            <person name="Herman A."/>
            <person name="Mangelson H."/>
            <person name="Liachko I."/>
            <person name="Sullivan S."/>
            <person name="Sone E.D."/>
            <person name="Koren S."/>
            <person name="Silverstein K.A.T."/>
            <person name="Beckman K.B."/>
            <person name="Gohl D.M."/>
        </authorList>
    </citation>
    <scope>NUCLEOTIDE SEQUENCE</scope>
    <source>
        <strain evidence="1">Duluth1</strain>
        <tissue evidence="1">Whole animal</tissue>
    </source>
</reference>
<organism evidence="1 2">
    <name type="scientific">Dreissena polymorpha</name>
    <name type="common">Zebra mussel</name>
    <name type="synonym">Mytilus polymorpha</name>
    <dbReference type="NCBI Taxonomy" id="45954"/>
    <lineage>
        <taxon>Eukaryota</taxon>
        <taxon>Metazoa</taxon>
        <taxon>Spiralia</taxon>
        <taxon>Lophotrochozoa</taxon>
        <taxon>Mollusca</taxon>
        <taxon>Bivalvia</taxon>
        <taxon>Autobranchia</taxon>
        <taxon>Heteroconchia</taxon>
        <taxon>Euheterodonta</taxon>
        <taxon>Imparidentia</taxon>
        <taxon>Neoheterodontei</taxon>
        <taxon>Myida</taxon>
        <taxon>Dreissenoidea</taxon>
        <taxon>Dreissenidae</taxon>
        <taxon>Dreissena</taxon>
    </lineage>
</organism>
<sequence length="75" mass="8067">MSGVVTTTGAAHQKVLEGSACLVAWMIESVLDTRDHQIECFEVDLTVPITCCGWILVDPGPNVIALRHLASPVNH</sequence>
<accession>A0A9D4H8K7</accession>
<gene>
    <name evidence="1" type="ORF">DPMN_104887</name>
</gene>
<protein>
    <submittedName>
        <fullName evidence="1">Uncharacterized protein</fullName>
    </submittedName>
</protein>
<evidence type="ECO:0000313" key="2">
    <source>
        <dbReference type="Proteomes" id="UP000828390"/>
    </source>
</evidence>
<dbReference type="AlphaFoldDB" id="A0A9D4H8K7"/>
<dbReference type="EMBL" id="JAIWYP010000004">
    <property type="protein sequence ID" value="KAH3831616.1"/>
    <property type="molecule type" value="Genomic_DNA"/>
</dbReference>
<reference evidence="1" key="2">
    <citation type="submission" date="2020-11" db="EMBL/GenBank/DDBJ databases">
        <authorList>
            <person name="McCartney M.A."/>
            <person name="Auch B."/>
            <person name="Kono T."/>
            <person name="Mallez S."/>
            <person name="Becker A."/>
            <person name="Gohl D.M."/>
            <person name="Silverstein K.A.T."/>
            <person name="Koren S."/>
            <person name="Bechman K.B."/>
            <person name="Herman A."/>
            <person name="Abrahante J.E."/>
            <person name="Garbe J."/>
        </authorList>
    </citation>
    <scope>NUCLEOTIDE SEQUENCE</scope>
    <source>
        <strain evidence="1">Duluth1</strain>
        <tissue evidence="1">Whole animal</tissue>
    </source>
</reference>
<dbReference type="Proteomes" id="UP000828390">
    <property type="component" value="Unassembled WGS sequence"/>
</dbReference>